<dbReference type="EMBL" id="QZEZ01000004">
    <property type="protein sequence ID" value="RJK96009.1"/>
    <property type="molecule type" value="Genomic_DNA"/>
</dbReference>
<dbReference type="RefSeq" id="WP_119950435.1">
    <property type="nucleotide sequence ID" value="NZ_QZEZ01000004.1"/>
</dbReference>
<dbReference type="InterPro" id="IPR032330">
    <property type="entry name" value="EF-G-binding_C"/>
</dbReference>
<evidence type="ECO:0000259" key="1">
    <source>
        <dbReference type="Pfam" id="PF16571"/>
    </source>
</evidence>
<keyword evidence="3" id="KW-1185">Reference proteome</keyword>
<feature type="domain" description="Elongation factor G-binding protein C-terminal treble-clef zinc-finger" evidence="1">
    <location>
        <begin position="8"/>
        <end position="158"/>
    </location>
</feature>
<comment type="caution">
    <text evidence="2">The sequence shown here is derived from an EMBL/GenBank/DDBJ whole genome shotgun (WGS) entry which is preliminary data.</text>
</comment>
<organism evidence="2 3">
    <name type="scientific">Vallicoccus soli</name>
    <dbReference type="NCBI Taxonomy" id="2339232"/>
    <lineage>
        <taxon>Bacteria</taxon>
        <taxon>Bacillati</taxon>
        <taxon>Actinomycetota</taxon>
        <taxon>Actinomycetes</taxon>
        <taxon>Motilibacterales</taxon>
        <taxon>Vallicoccaceae</taxon>
        <taxon>Vallicoccus</taxon>
    </lineage>
</organism>
<dbReference type="Proteomes" id="UP000265614">
    <property type="component" value="Unassembled WGS sequence"/>
</dbReference>
<gene>
    <name evidence="2" type="ORF">D5H78_10595</name>
</gene>
<protein>
    <submittedName>
        <fullName evidence="2">FBP domain-containing protein</fullName>
    </submittedName>
</protein>
<dbReference type="Pfam" id="PF16571">
    <property type="entry name" value="FBP_C"/>
    <property type="match status" value="1"/>
</dbReference>
<accession>A0A3A3ZK03</accession>
<dbReference type="OrthoDB" id="4171838at2"/>
<evidence type="ECO:0000313" key="3">
    <source>
        <dbReference type="Proteomes" id="UP000265614"/>
    </source>
</evidence>
<name>A0A3A3ZK03_9ACTN</name>
<sequence length="168" mass="17842">MQALTADEVRASFANCSRTRARRLAVPAGVEGAYRADAVLIGWRDQRAPREAYLLAEHEGRPVGVLLRATGSGPRRGSGLCDLCHAARPAGEVVLLVARRAGPAGRRDDTVGLYACADLTCDLAARGLTQPVLPQPERPGPARVEGLRRRLAAFLERVLGDGALRATG</sequence>
<proteinExistence type="predicted"/>
<dbReference type="AlphaFoldDB" id="A0A3A3ZK03"/>
<reference evidence="2 3" key="1">
    <citation type="submission" date="2018-09" db="EMBL/GenBank/DDBJ databases">
        <title>YIM 75000 draft genome.</title>
        <authorList>
            <person name="Tang S."/>
            <person name="Feng Y."/>
        </authorList>
    </citation>
    <scope>NUCLEOTIDE SEQUENCE [LARGE SCALE GENOMIC DNA]</scope>
    <source>
        <strain evidence="2 3">YIM 75000</strain>
    </source>
</reference>
<evidence type="ECO:0000313" key="2">
    <source>
        <dbReference type="EMBL" id="RJK96009.1"/>
    </source>
</evidence>